<dbReference type="GO" id="GO:0005743">
    <property type="term" value="C:mitochondrial inner membrane"/>
    <property type="evidence" value="ECO:0007669"/>
    <property type="project" value="UniProtKB-SubCell"/>
</dbReference>
<evidence type="ECO:0000256" key="11">
    <source>
        <dbReference type="ARBA" id="ARBA00023136"/>
    </source>
</evidence>
<keyword evidence="9" id="KW-1133">Transmembrane helix</keyword>
<dbReference type="GO" id="GO:0006121">
    <property type="term" value="P:mitochondrial electron transport, succinate to ubiquinone"/>
    <property type="evidence" value="ECO:0007669"/>
    <property type="project" value="TreeGrafter"/>
</dbReference>
<evidence type="ECO:0000313" key="15">
    <source>
        <dbReference type="Ensembl" id="ENSNBRP00000001772.1"/>
    </source>
</evidence>
<proteinExistence type="inferred from homology"/>
<dbReference type="AlphaFoldDB" id="A0A3Q4GFM8"/>
<feature type="binding site" evidence="13">
    <location>
        <position position="134"/>
    </location>
    <ligand>
        <name>a ubiquinone</name>
        <dbReference type="ChEBI" id="CHEBI:16389"/>
        <note>ligand shared with IP/SDHB</note>
    </ligand>
</feature>
<dbReference type="GO" id="GO:0048039">
    <property type="term" value="F:ubiquinone binding"/>
    <property type="evidence" value="ECO:0007669"/>
    <property type="project" value="TreeGrafter"/>
</dbReference>
<protein>
    <recommendedName>
        <fullName evidence="14">Succinate dehydrogenase [ubiquinone] cytochrome b small subunit</fullName>
    </recommendedName>
</protein>
<dbReference type="InterPro" id="IPR007992">
    <property type="entry name" value="CybS"/>
</dbReference>
<sequence length="179" mass="19656">MFYFCVTHITFQHQWRSSGAVLASEELVNFPKAENGEFRHVLEKQNGALHPEGERRSHCRPIVSHAVITEPGTTLMRSWSQSGVVSVTNLATAQQVQVALQCNPAEAKPSVSTGCSCFPLLCCCRGLGQVLTDYVHGDAKIKMANTALFLLSTITFTGLCYFNYNDVGICKAVALLWSK</sequence>
<comment type="pathway">
    <text evidence="2">Carbohydrate metabolism; tricarboxylic acid cycle.</text>
</comment>
<keyword evidence="14" id="KW-0349">Heme</keyword>
<evidence type="ECO:0000256" key="14">
    <source>
        <dbReference type="RuleBase" id="RU364031"/>
    </source>
</evidence>
<keyword evidence="5 14" id="KW-0813">Transport</keyword>
<dbReference type="Pfam" id="PF05328">
    <property type="entry name" value="CybS"/>
    <property type="match status" value="1"/>
</dbReference>
<dbReference type="Proteomes" id="UP000261580">
    <property type="component" value="Unassembled WGS sequence"/>
</dbReference>
<keyword evidence="14" id="KW-0479">Metal-binding</keyword>
<dbReference type="InterPro" id="IPR034804">
    <property type="entry name" value="SQR/QFR_C/D"/>
</dbReference>
<organism evidence="15 16">
    <name type="scientific">Neolamprologus brichardi</name>
    <name type="common">Fairy cichlid</name>
    <name type="synonym">Lamprologus brichardi</name>
    <dbReference type="NCBI Taxonomy" id="32507"/>
    <lineage>
        <taxon>Eukaryota</taxon>
        <taxon>Metazoa</taxon>
        <taxon>Chordata</taxon>
        <taxon>Craniata</taxon>
        <taxon>Vertebrata</taxon>
        <taxon>Euteleostomi</taxon>
        <taxon>Actinopterygii</taxon>
        <taxon>Neopterygii</taxon>
        <taxon>Teleostei</taxon>
        <taxon>Neoteleostei</taxon>
        <taxon>Acanthomorphata</taxon>
        <taxon>Ovalentaria</taxon>
        <taxon>Cichlomorphae</taxon>
        <taxon>Cichliformes</taxon>
        <taxon>Cichlidae</taxon>
        <taxon>African cichlids</taxon>
        <taxon>Pseudocrenilabrinae</taxon>
        <taxon>Lamprologini</taxon>
        <taxon>Neolamprologus</taxon>
    </lineage>
</organism>
<keyword evidence="16" id="KW-1185">Reference proteome</keyword>
<keyword evidence="7 14" id="KW-0999">Mitochondrion inner membrane</keyword>
<evidence type="ECO:0000256" key="6">
    <source>
        <dbReference type="ARBA" id="ARBA00022692"/>
    </source>
</evidence>
<keyword evidence="10 14" id="KW-0496">Mitochondrion</keyword>
<evidence type="ECO:0000256" key="12">
    <source>
        <dbReference type="ARBA" id="ARBA00045847"/>
    </source>
</evidence>
<dbReference type="GO" id="GO:0046872">
    <property type="term" value="F:metal ion binding"/>
    <property type="evidence" value="ECO:0007669"/>
    <property type="project" value="UniProtKB-KW"/>
</dbReference>
<keyword evidence="8 14" id="KW-0809">Transit peptide</keyword>
<keyword evidence="14" id="KW-0249">Electron transport</keyword>
<evidence type="ECO:0000313" key="16">
    <source>
        <dbReference type="Proteomes" id="UP000261580"/>
    </source>
</evidence>
<dbReference type="Bgee" id="ENSNBRG00000001441">
    <property type="expression patterns" value="Expressed in heart and 8 other cell types or tissues"/>
</dbReference>
<keyword evidence="14" id="KW-0408">Iron</keyword>
<dbReference type="PANTHER" id="PTHR13337:SF2">
    <property type="entry name" value="SUCCINATE DEHYDROGENASE [UBIQUINONE] CYTOCHROME B SMALL SUBUNIT, MITOCHONDRIAL"/>
    <property type="match status" value="1"/>
</dbReference>
<keyword evidence="11 14" id="KW-0472">Membrane</keyword>
<comment type="subunit">
    <text evidence="4">Component of complex II composed of four subunits: the flavoprotein (FP) SDHA, iron-sulfur protein (IP) SDHB, and a cytochrome b560 composed of SDHC and SDHD.</text>
</comment>
<evidence type="ECO:0000256" key="13">
    <source>
        <dbReference type="PIRSR" id="PIRSR607992-1"/>
    </source>
</evidence>
<keyword evidence="14" id="KW-0816">Tricarboxylic acid cycle</keyword>
<evidence type="ECO:0000256" key="9">
    <source>
        <dbReference type="ARBA" id="ARBA00022989"/>
    </source>
</evidence>
<evidence type="ECO:0000256" key="1">
    <source>
        <dbReference type="ARBA" id="ARBA00004448"/>
    </source>
</evidence>
<evidence type="ECO:0000256" key="8">
    <source>
        <dbReference type="ARBA" id="ARBA00022946"/>
    </source>
</evidence>
<evidence type="ECO:0000256" key="7">
    <source>
        <dbReference type="ARBA" id="ARBA00022792"/>
    </source>
</evidence>
<evidence type="ECO:0000256" key="2">
    <source>
        <dbReference type="ARBA" id="ARBA00005163"/>
    </source>
</evidence>
<comment type="similarity">
    <text evidence="3 14">Belongs to the CybS family.</text>
</comment>
<evidence type="ECO:0000256" key="10">
    <source>
        <dbReference type="ARBA" id="ARBA00023128"/>
    </source>
</evidence>
<dbReference type="GO" id="GO:0006099">
    <property type="term" value="P:tricarboxylic acid cycle"/>
    <property type="evidence" value="ECO:0007669"/>
    <property type="project" value="UniProtKB-KW"/>
</dbReference>
<comment type="function">
    <text evidence="12">Membrane-anchoring subunit of succinate dehydrogenase (SDH) that is involved in complex II of the mitochondrial electron transport chain and is responsible for transferring electrons from succinate to ubiquinone (coenzyme Q). SDH also oxidizes malate to the non-canonical enol form of oxaloacetate, enol-oxaloacetate. Enol-oxaloacetate, which is a potent inhibitor of the succinate dehydrogenase activity, is further isomerized into keto-oxaloacetate.</text>
</comment>
<comment type="subcellular location">
    <subcellularLocation>
        <location evidence="1 14">Mitochondrion inner membrane</location>
        <topology evidence="1 14">Multi-pass membrane protein</topology>
    </subcellularLocation>
</comment>
<dbReference type="STRING" id="32507.ENSNBRP00000001772"/>
<dbReference type="Ensembl" id="ENSNBRT00000001848.1">
    <property type="protein sequence ID" value="ENSNBRP00000001772.1"/>
    <property type="gene ID" value="ENSNBRG00000001441.1"/>
</dbReference>
<reference evidence="15" key="2">
    <citation type="submission" date="2025-09" db="UniProtKB">
        <authorList>
            <consortium name="Ensembl"/>
        </authorList>
    </citation>
    <scope>IDENTIFICATION</scope>
</reference>
<keyword evidence="6" id="KW-0812">Transmembrane</keyword>
<dbReference type="GO" id="GO:0020037">
    <property type="term" value="F:heme binding"/>
    <property type="evidence" value="ECO:0007669"/>
    <property type="project" value="TreeGrafter"/>
</dbReference>
<evidence type="ECO:0000256" key="3">
    <source>
        <dbReference type="ARBA" id="ARBA00007294"/>
    </source>
</evidence>
<accession>A0A3Q4GFM8</accession>
<reference evidence="15" key="1">
    <citation type="submission" date="2025-08" db="UniProtKB">
        <authorList>
            <consortium name="Ensembl"/>
        </authorList>
    </citation>
    <scope>IDENTIFICATION</scope>
</reference>
<evidence type="ECO:0000256" key="5">
    <source>
        <dbReference type="ARBA" id="ARBA00022448"/>
    </source>
</evidence>
<evidence type="ECO:0000256" key="4">
    <source>
        <dbReference type="ARBA" id="ARBA00011758"/>
    </source>
</evidence>
<dbReference type="GeneTree" id="ENSGT00960000191359"/>
<dbReference type="Gene3D" id="1.20.1300.10">
    <property type="entry name" value="Fumarate reductase/succinate dehydrogenase, transmembrane subunit"/>
    <property type="match status" value="1"/>
</dbReference>
<name>A0A3Q4GFM8_NEOBR</name>
<dbReference type="PANTHER" id="PTHR13337">
    <property type="entry name" value="SUCCINATE DEHYDROGENASE"/>
    <property type="match status" value="1"/>
</dbReference>